<dbReference type="EMBL" id="BMLT01000012">
    <property type="protein sequence ID" value="GGO87046.1"/>
    <property type="molecule type" value="Genomic_DNA"/>
</dbReference>
<dbReference type="PANTHER" id="PTHR11645:SF0">
    <property type="entry name" value="PYRROLINE-5-CARBOXYLATE REDUCTASE 3"/>
    <property type="match status" value="1"/>
</dbReference>
<feature type="domain" description="Pyrroline-5-carboxylate reductase catalytic N-terminal" evidence="3">
    <location>
        <begin position="5"/>
        <end position="95"/>
    </location>
</feature>
<dbReference type="Gene3D" id="1.10.3730.10">
    <property type="entry name" value="ProC C-terminal domain-like"/>
    <property type="match status" value="1"/>
</dbReference>
<evidence type="ECO:0000313" key="5">
    <source>
        <dbReference type="EMBL" id="GGO87046.1"/>
    </source>
</evidence>
<dbReference type="InterPro" id="IPR036291">
    <property type="entry name" value="NAD(P)-bd_dom_sf"/>
</dbReference>
<evidence type="ECO:0000256" key="2">
    <source>
        <dbReference type="ARBA" id="ARBA00023002"/>
    </source>
</evidence>
<dbReference type="InterPro" id="IPR028939">
    <property type="entry name" value="P5C_Rdtase_cat_N"/>
</dbReference>
<dbReference type="AlphaFoldDB" id="A0A917ZPM9"/>
<sequence>MTPILGIIGAGHLARYTVAGLRSGGDRRRILISPRNRGMAAAMAADLQCEVMDSNQAVIDAADLVMLAVRPEALEAVLDECRFPDGKAVISCIAGVPAARFPANIALVRAMPLSCAEFGAGAVPIFPDDSGIRDLLAPLGSIIGMADEQQFELATIAACYNGWLLDLFATVSDWLAQQGLTEEQARELTLAATQGAAALGAGRSHLGLRELSDGIATPNTLTRLGLDHLKDAGAFEPWAQACELLQRKLTPDG</sequence>
<organism evidence="5 6">
    <name type="scientific">Marinobacterium nitratireducens</name>
    <dbReference type="NCBI Taxonomy" id="518897"/>
    <lineage>
        <taxon>Bacteria</taxon>
        <taxon>Pseudomonadati</taxon>
        <taxon>Pseudomonadota</taxon>
        <taxon>Gammaproteobacteria</taxon>
        <taxon>Oceanospirillales</taxon>
        <taxon>Oceanospirillaceae</taxon>
        <taxon>Marinobacterium</taxon>
    </lineage>
</organism>
<dbReference type="InterPro" id="IPR008927">
    <property type="entry name" value="6-PGluconate_DH-like_C_sf"/>
</dbReference>
<keyword evidence="6" id="KW-1185">Reference proteome</keyword>
<protein>
    <submittedName>
        <fullName evidence="5">Pyrroline-5-carboxylate reductase</fullName>
    </submittedName>
</protein>
<keyword evidence="2" id="KW-0560">Oxidoreductase</keyword>
<dbReference type="InterPro" id="IPR029036">
    <property type="entry name" value="P5CR_dimer"/>
</dbReference>
<dbReference type="SUPFAM" id="SSF48179">
    <property type="entry name" value="6-phosphogluconate dehydrogenase C-terminal domain-like"/>
    <property type="match status" value="1"/>
</dbReference>
<accession>A0A917ZPM9</accession>
<evidence type="ECO:0000313" key="6">
    <source>
        <dbReference type="Proteomes" id="UP000599578"/>
    </source>
</evidence>
<dbReference type="RefSeq" id="WP_188862336.1">
    <property type="nucleotide sequence ID" value="NZ_BMLT01000012.1"/>
</dbReference>
<dbReference type="Pfam" id="PF14748">
    <property type="entry name" value="P5CR_dimer"/>
    <property type="match status" value="1"/>
</dbReference>
<evidence type="ECO:0000259" key="3">
    <source>
        <dbReference type="Pfam" id="PF03807"/>
    </source>
</evidence>
<dbReference type="Proteomes" id="UP000599578">
    <property type="component" value="Unassembled WGS sequence"/>
</dbReference>
<evidence type="ECO:0000256" key="1">
    <source>
        <dbReference type="ARBA" id="ARBA00005525"/>
    </source>
</evidence>
<evidence type="ECO:0000259" key="4">
    <source>
        <dbReference type="Pfam" id="PF14748"/>
    </source>
</evidence>
<proteinExistence type="inferred from homology"/>
<dbReference type="Pfam" id="PF03807">
    <property type="entry name" value="F420_oxidored"/>
    <property type="match status" value="1"/>
</dbReference>
<dbReference type="PANTHER" id="PTHR11645">
    <property type="entry name" value="PYRROLINE-5-CARBOXYLATE REDUCTASE"/>
    <property type="match status" value="1"/>
</dbReference>
<dbReference type="Gene3D" id="3.40.50.720">
    <property type="entry name" value="NAD(P)-binding Rossmann-like Domain"/>
    <property type="match status" value="1"/>
</dbReference>
<dbReference type="GO" id="GO:0055129">
    <property type="term" value="P:L-proline biosynthetic process"/>
    <property type="evidence" value="ECO:0007669"/>
    <property type="project" value="TreeGrafter"/>
</dbReference>
<feature type="domain" description="Pyrroline-5-carboxylate reductase dimerisation" evidence="4">
    <location>
        <begin position="156"/>
        <end position="242"/>
    </location>
</feature>
<comment type="similarity">
    <text evidence="1">Belongs to the pyrroline-5-carboxylate reductase family.</text>
</comment>
<reference evidence="5 6" key="1">
    <citation type="journal article" date="2014" name="Int. J. Syst. Evol. Microbiol.">
        <title>Complete genome sequence of Corynebacterium casei LMG S-19264T (=DSM 44701T), isolated from a smear-ripened cheese.</title>
        <authorList>
            <consortium name="US DOE Joint Genome Institute (JGI-PGF)"/>
            <person name="Walter F."/>
            <person name="Albersmeier A."/>
            <person name="Kalinowski J."/>
            <person name="Ruckert C."/>
        </authorList>
    </citation>
    <scope>NUCLEOTIDE SEQUENCE [LARGE SCALE GENOMIC DNA]</scope>
    <source>
        <strain evidence="5 6">CGMCC 1.7286</strain>
    </source>
</reference>
<name>A0A917ZPM9_9GAMM</name>
<dbReference type="GO" id="GO:0004735">
    <property type="term" value="F:pyrroline-5-carboxylate reductase activity"/>
    <property type="evidence" value="ECO:0007669"/>
    <property type="project" value="TreeGrafter"/>
</dbReference>
<gene>
    <name evidence="5" type="primary">proC1</name>
    <name evidence="5" type="ORF">GCM10011348_39320</name>
</gene>
<comment type="caution">
    <text evidence="5">The sequence shown here is derived from an EMBL/GenBank/DDBJ whole genome shotgun (WGS) entry which is preliminary data.</text>
</comment>
<dbReference type="SUPFAM" id="SSF51735">
    <property type="entry name" value="NAD(P)-binding Rossmann-fold domains"/>
    <property type="match status" value="1"/>
</dbReference>